<dbReference type="Gene3D" id="1.10.510.10">
    <property type="entry name" value="Transferase(Phosphotransferase) domain 1"/>
    <property type="match status" value="1"/>
</dbReference>
<comment type="similarity">
    <text evidence="1">Belongs to the protein kinase superfamily. CMGC Ser/Thr protein kinase family. CDC2/CDKX subfamily.</text>
</comment>
<gene>
    <name evidence="10" type="primary">CDK10</name>
    <name evidence="10" type="ORF">HK100_010968</name>
</gene>
<dbReference type="FunFam" id="3.30.200.20:FF:000172">
    <property type="entry name" value="cyclin-dependent kinase G-2 isoform X1"/>
    <property type="match status" value="1"/>
</dbReference>
<reference evidence="10" key="1">
    <citation type="submission" date="2020-05" db="EMBL/GenBank/DDBJ databases">
        <title>Phylogenomic resolution of chytrid fungi.</title>
        <authorList>
            <person name="Stajich J.E."/>
            <person name="Amses K."/>
            <person name="Simmons R."/>
            <person name="Seto K."/>
            <person name="Myers J."/>
            <person name="Bonds A."/>
            <person name="Quandt C.A."/>
            <person name="Barry K."/>
            <person name="Liu P."/>
            <person name="Grigoriev I."/>
            <person name="Longcore J.E."/>
            <person name="James T.Y."/>
        </authorList>
    </citation>
    <scope>NUCLEOTIDE SEQUENCE</scope>
    <source>
        <strain evidence="10">JEL0513</strain>
    </source>
</reference>
<comment type="caution">
    <text evidence="10">The sequence shown here is derived from an EMBL/GenBank/DDBJ whole genome shotgun (WGS) entry which is preliminary data.</text>
</comment>
<proteinExistence type="inferred from homology"/>
<dbReference type="AlphaFoldDB" id="A0AAD5XIM4"/>
<feature type="region of interest" description="Disordered" evidence="8">
    <location>
        <begin position="348"/>
        <end position="374"/>
    </location>
</feature>
<dbReference type="PANTHER" id="PTHR24056:SF508">
    <property type="entry name" value="CYCLIN-DEPENDENT KINASE 10"/>
    <property type="match status" value="1"/>
</dbReference>
<protein>
    <submittedName>
        <fullName evidence="10">Cyclin-dependent kinase 10</fullName>
    </submittedName>
</protein>
<evidence type="ECO:0000313" key="11">
    <source>
        <dbReference type="Proteomes" id="UP001211907"/>
    </source>
</evidence>
<accession>A0AAD5XIM4</accession>
<dbReference type="GO" id="GO:0080090">
    <property type="term" value="P:regulation of primary metabolic process"/>
    <property type="evidence" value="ECO:0007669"/>
    <property type="project" value="UniProtKB-ARBA"/>
</dbReference>
<dbReference type="SUPFAM" id="SSF56112">
    <property type="entry name" value="Protein kinase-like (PK-like)"/>
    <property type="match status" value="1"/>
</dbReference>
<evidence type="ECO:0000256" key="1">
    <source>
        <dbReference type="ARBA" id="ARBA00006485"/>
    </source>
</evidence>
<evidence type="ECO:0000313" key="10">
    <source>
        <dbReference type="EMBL" id="KAJ3125128.1"/>
    </source>
</evidence>
<evidence type="ECO:0000256" key="6">
    <source>
        <dbReference type="ARBA" id="ARBA00022840"/>
    </source>
</evidence>
<dbReference type="InterPro" id="IPR011009">
    <property type="entry name" value="Kinase-like_dom_sf"/>
</dbReference>
<evidence type="ECO:0000256" key="4">
    <source>
        <dbReference type="ARBA" id="ARBA00022741"/>
    </source>
</evidence>
<dbReference type="InterPro" id="IPR050108">
    <property type="entry name" value="CDK"/>
</dbReference>
<dbReference type="PANTHER" id="PTHR24056">
    <property type="entry name" value="CELL DIVISION PROTEIN KINASE"/>
    <property type="match status" value="1"/>
</dbReference>
<dbReference type="EMBL" id="JADGJH010000629">
    <property type="protein sequence ID" value="KAJ3125128.1"/>
    <property type="molecule type" value="Genomic_DNA"/>
</dbReference>
<name>A0AAD5XIM4_9FUNG</name>
<evidence type="ECO:0000256" key="8">
    <source>
        <dbReference type="SAM" id="MobiDB-lite"/>
    </source>
</evidence>
<feature type="compositionally biased region" description="Basic and acidic residues" evidence="8">
    <location>
        <begin position="348"/>
        <end position="362"/>
    </location>
</feature>
<evidence type="ECO:0000256" key="3">
    <source>
        <dbReference type="ARBA" id="ARBA00022679"/>
    </source>
</evidence>
<keyword evidence="5 10" id="KW-0418">Kinase</keyword>
<keyword evidence="4 7" id="KW-0547">Nucleotide-binding</keyword>
<evidence type="ECO:0000256" key="2">
    <source>
        <dbReference type="ARBA" id="ARBA00022527"/>
    </source>
</evidence>
<dbReference type="Pfam" id="PF00069">
    <property type="entry name" value="Pkinase"/>
    <property type="match status" value="2"/>
</dbReference>
<evidence type="ECO:0000256" key="7">
    <source>
        <dbReference type="PROSITE-ProRule" id="PRU10141"/>
    </source>
</evidence>
<dbReference type="GO" id="GO:0005634">
    <property type="term" value="C:nucleus"/>
    <property type="evidence" value="ECO:0007669"/>
    <property type="project" value="UniProtKB-ARBA"/>
</dbReference>
<dbReference type="InterPro" id="IPR000719">
    <property type="entry name" value="Prot_kinase_dom"/>
</dbReference>
<keyword evidence="2" id="KW-0723">Serine/threonine-protein kinase</keyword>
<organism evidence="10 11">
    <name type="scientific">Physocladia obscura</name>
    <dbReference type="NCBI Taxonomy" id="109957"/>
    <lineage>
        <taxon>Eukaryota</taxon>
        <taxon>Fungi</taxon>
        <taxon>Fungi incertae sedis</taxon>
        <taxon>Chytridiomycota</taxon>
        <taxon>Chytridiomycota incertae sedis</taxon>
        <taxon>Chytridiomycetes</taxon>
        <taxon>Chytridiales</taxon>
        <taxon>Chytriomycetaceae</taxon>
        <taxon>Physocladia</taxon>
    </lineage>
</organism>
<evidence type="ECO:0000259" key="9">
    <source>
        <dbReference type="PROSITE" id="PS50011"/>
    </source>
</evidence>
<dbReference type="GO" id="GO:0005524">
    <property type="term" value="F:ATP binding"/>
    <property type="evidence" value="ECO:0007669"/>
    <property type="project" value="UniProtKB-UniRule"/>
</dbReference>
<dbReference type="PROSITE" id="PS50011">
    <property type="entry name" value="PROTEIN_KINASE_DOM"/>
    <property type="match status" value="1"/>
</dbReference>
<dbReference type="Proteomes" id="UP001211907">
    <property type="component" value="Unassembled WGS sequence"/>
</dbReference>
<dbReference type="GO" id="GO:0010556">
    <property type="term" value="P:regulation of macromolecule biosynthetic process"/>
    <property type="evidence" value="ECO:0007669"/>
    <property type="project" value="UniProtKB-ARBA"/>
</dbReference>
<keyword evidence="3" id="KW-0808">Transferase</keyword>
<keyword evidence="11" id="KW-1185">Reference proteome</keyword>
<feature type="domain" description="Protein kinase" evidence="9">
    <location>
        <begin position="35"/>
        <end position="291"/>
    </location>
</feature>
<dbReference type="InterPro" id="IPR017441">
    <property type="entry name" value="Protein_kinase_ATP_BS"/>
</dbReference>
<dbReference type="PROSITE" id="PS00107">
    <property type="entry name" value="PROTEIN_KINASE_ATP"/>
    <property type="match status" value="1"/>
</dbReference>
<feature type="binding site" evidence="7">
    <location>
        <position position="69"/>
    </location>
    <ligand>
        <name>ATP</name>
        <dbReference type="ChEBI" id="CHEBI:30616"/>
    </ligand>
</feature>
<keyword evidence="6 7" id="KW-0067">ATP-binding</keyword>
<dbReference type="Gene3D" id="3.30.200.20">
    <property type="entry name" value="Phosphorylase Kinase, domain 1"/>
    <property type="match status" value="1"/>
</dbReference>
<evidence type="ECO:0000256" key="5">
    <source>
        <dbReference type="ARBA" id="ARBA00022777"/>
    </source>
</evidence>
<sequence>MAKRELQELTSVSLARTPMPDPTNFLGSCVSVSVFEKLGRVGEGTYGVVYKARDTRSASTATSRIVALKRIRMENEADGLPVSSLREIALLKSISHENVVRVQEVCVGSSLDQIFMVMEYCEIDLASLMDNVIAKLRPNKFLPTETKSDFGLARKFSEPPRPMTPKVVTLWYRSPEILLGEKSYTVAADMWSVGCILGELIKNSPLLPGKIEKNQFELISNLLGPPNTKIWPGFTSLPLSSLFKFESQHFSQVRSVLSNASAQAVELVLDLLVYDPARRIDVGRALRHPYFRKEGPNPCLPSALRMRLDESSMSRPSGYDGSTKDEFGYRRRNDELYRGNAVASVLKRRLDGGDPDEPERRKSNYTRSSARFRDRETEELVLGARPFQQFDFNNGRNK</sequence>
<dbReference type="GO" id="GO:0007346">
    <property type="term" value="P:regulation of mitotic cell cycle"/>
    <property type="evidence" value="ECO:0007669"/>
    <property type="project" value="TreeGrafter"/>
</dbReference>
<dbReference type="GO" id="GO:0004674">
    <property type="term" value="F:protein serine/threonine kinase activity"/>
    <property type="evidence" value="ECO:0007669"/>
    <property type="project" value="UniProtKB-KW"/>
</dbReference>